<evidence type="ECO:0000259" key="1">
    <source>
        <dbReference type="PROSITE" id="PS50011"/>
    </source>
</evidence>
<keyword evidence="3" id="KW-1185">Reference proteome</keyword>
<name>A0ABP0GUK9_CLALP</name>
<gene>
    <name evidence="2" type="ORF">CVLEPA_LOCUS28703</name>
</gene>
<comment type="caution">
    <text evidence="2">The sequence shown here is derived from an EMBL/GenBank/DDBJ whole genome shotgun (WGS) entry which is preliminary data.</text>
</comment>
<dbReference type="InterPro" id="IPR011009">
    <property type="entry name" value="Kinase-like_dom_sf"/>
</dbReference>
<dbReference type="PANTHER" id="PTHR44329">
    <property type="entry name" value="SERINE/THREONINE-PROTEIN KINASE TNNI3K-RELATED"/>
    <property type="match status" value="1"/>
</dbReference>
<dbReference type="PROSITE" id="PS50011">
    <property type="entry name" value="PROTEIN_KINASE_DOM"/>
    <property type="match status" value="1"/>
</dbReference>
<dbReference type="InterPro" id="IPR001245">
    <property type="entry name" value="Ser-Thr/Tyr_kinase_cat_dom"/>
</dbReference>
<dbReference type="PANTHER" id="PTHR44329:SF291">
    <property type="entry name" value="PROTEIN KINASE DOMAIN-CONTAINING PROTEIN"/>
    <property type="match status" value="1"/>
</dbReference>
<dbReference type="Gene3D" id="2.60.220.30">
    <property type="match status" value="1"/>
</dbReference>
<dbReference type="Gene3D" id="1.10.510.10">
    <property type="entry name" value="Transferase(Phosphotransferase) domain 1"/>
    <property type="match status" value="1"/>
</dbReference>
<dbReference type="EMBL" id="CAWYQH010000152">
    <property type="protein sequence ID" value="CAK8695426.1"/>
    <property type="molecule type" value="Genomic_DNA"/>
</dbReference>
<sequence length="731" mass="82904">MSLSEFFSYIASQFYTGKGDHLGKKELVTIQKCDHPELGRVAVKVFASQPTAATDDPSLKDEDGFERALAQAEKLKTVGHENIIAFYGVTSWPGFFGIVLELAECGNLESFLRSESLCREIPWWLRLRMLLDLFKALQYLHNYSETISIAHGGVKSSNILLTHDLIVKLGPIRRGILPKRNCDDDDSNRNNLDFLQLPKFEKVQDIYSAFQVAYEIITRCVITPTQFGSLIAFNYPFLNFTRLKEEIPDDSFDILFFNKLTDVMLKFIRGHLVDANANDVVEILSPREIDLYGPKQREVASALSKMITLRQRKSVSKRGTLVDVFRSQPNAQDATETKRRKKMVYFGSEDFPSTSVAKSISCSSGFSQETLNRASSESTVEKEYIPPPLTALAGECHDYLGCELGYVVKKNRCWLPPVAIQYVNETYAIVGKKGGTIQFLDGYIKIPEGALQDTREFLFMMLYGREHSKTPGVQVLTPTVGCVPSHNFRKEITVALPMCYFLDSPLPITSQTSTNGREWYDLEVIMHTYSQFLAFKTSSLSWLRGVNTLGRNKSSFTKLLTYKCYRPPNQSPVPYFIWEFRDEVMDHTASLKEYEGFSGLLIFRPGESLKLKLSSPRSIVEPVEKTVSGDVIFEQGLLLRETFRISTKNMNLNNEAEMFTYELTRVTKGKLYLSKSFPFPAPLSSRRLRQITPAPCSITTCSRRESPADRGTGCKRPLARRISNFFRSKAE</sequence>
<dbReference type="Proteomes" id="UP001642483">
    <property type="component" value="Unassembled WGS sequence"/>
</dbReference>
<evidence type="ECO:0000313" key="2">
    <source>
        <dbReference type="EMBL" id="CAK8695426.1"/>
    </source>
</evidence>
<dbReference type="CDD" id="cd00180">
    <property type="entry name" value="PKc"/>
    <property type="match status" value="1"/>
</dbReference>
<protein>
    <recommendedName>
        <fullName evidence="1">Protein kinase domain-containing protein</fullName>
    </recommendedName>
</protein>
<evidence type="ECO:0000313" key="3">
    <source>
        <dbReference type="Proteomes" id="UP001642483"/>
    </source>
</evidence>
<reference evidence="2 3" key="1">
    <citation type="submission" date="2024-02" db="EMBL/GenBank/DDBJ databases">
        <authorList>
            <person name="Daric V."/>
            <person name="Darras S."/>
        </authorList>
    </citation>
    <scope>NUCLEOTIDE SEQUENCE [LARGE SCALE GENOMIC DNA]</scope>
</reference>
<proteinExistence type="predicted"/>
<dbReference type="Pfam" id="PF07714">
    <property type="entry name" value="PK_Tyr_Ser-Thr"/>
    <property type="match status" value="1"/>
</dbReference>
<organism evidence="2 3">
    <name type="scientific">Clavelina lepadiformis</name>
    <name type="common">Light-bulb sea squirt</name>
    <name type="synonym">Ascidia lepadiformis</name>
    <dbReference type="NCBI Taxonomy" id="159417"/>
    <lineage>
        <taxon>Eukaryota</taxon>
        <taxon>Metazoa</taxon>
        <taxon>Chordata</taxon>
        <taxon>Tunicata</taxon>
        <taxon>Ascidiacea</taxon>
        <taxon>Aplousobranchia</taxon>
        <taxon>Clavelinidae</taxon>
        <taxon>Clavelina</taxon>
    </lineage>
</organism>
<accession>A0ABP0GUK9</accession>
<dbReference type="SUPFAM" id="SSF56112">
    <property type="entry name" value="Protein kinase-like (PK-like)"/>
    <property type="match status" value="1"/>
</dbReference>
<feature type="domain" description="Protein kinase" evidence="1">
    <location>
        <begin position="16"/>
        <end position="309"/>
    </location>
</feature>
<dbReference type="InterPro" id="IPR051681">
    <property type="entry name" value="Ser/Thr_Kinases-Pseudokinases"/>
</dbReference>
<dbReference type="InterPro" id="IPR000719">
    <property type="entry name" value="Prot_kinase_dom"/>
</dbReference>